<dbReference type="Proteomes" id="UP000284403">
    <property type="component" value="Unassembled WGS sequence"/>
</dbReference>
<sequence>MREGAEPEAELLTVLYGTQSGCAEHLAFTLTSLALKRGFQYCRCLPADEFSLESWKDSSPLVIICSNASQGEAPDSIRVSWARLLEPAAPSMEGLRFAVFGAGDSLYQKFNYMAKMLHNRLKQLGGEPIVNRGLGDESDAKGHDEAFFPWIVQLWRALGRPTLDEHGELTEDLLKVPLLTRYNVSLAEVSVETDALSQKALHNQETFNCVVKQNVRLTPKGYFQAIHHVVFSREVTRFEGDVARRGPLSFEVGDALGIYCANSESMIDAFLAQTQQSGEVMVCVTPNTSEGLLQQRHQMFFGRSMRLRTFLKHYVDLEAVAGRPFLACWPALRERRRCGSGCLSWPHRTTWMTSCRIRIERSEMLWRC</sequence>
<dbReference type="InterPro" id="IPR001094">
    <property type="entry name" value="Flavdoxin-like"/>
</dbReference>
<dbReference type="GO" id="GO:0005829">
    <property type="term" value="C:cytosol"/>
    <property type="evidence" value="ECO:0007669"/>
    <property type="project" value="TreeGrafter"/>
</dbReference>
<dbReference type="GeneID" id="40318300"/>
<evidence type="ECO:0000313" key="4">
    <source>
        <dbReference type="Proteomes" id="UP000284403"/>
    </source>
</evidence>
<name>A0A422PJH0_9TRYP</name>
<dbReference type="Gene3D" id="3.40.50.360">
    <property type="match status" value="1"/>
</dbReference>
<dbReference type="PANTHER" id="PTHR19384:SF10">
    <property type="entry name" value="NADPH-DEPENDENT DIFLAVIN OXIDOREDUCTASE 1"/>
    <property type="match status" value="1"/>
</dbReference>
<dbReference type="InterPro" id="IPR023173">
    <property type="entry name" value="NADPH_Cyt_P450_Rdtase_alpha"/>
</dbReference>
<evidence type="ECO:0000256" key="1">
    <source>
        <dbReference type="ARBA" id="ARBA00022630"/>
    </source>
</evidence>
<dbReference type="PROSITE" id="PS50902">
    <property type="entry name" value="FLAVODOXIN_LIKE"/>
    <property type="match status" value="1"/>
</dbReference>
<comment type="caution">
    <text evidence="3">The sequence shown here is derived from an EMBL/GenBank/DDBJ whole genome shotgun (WGS) entry which is preliminary data.</text>
</comment>
<feature type="domain" description="Flavodoxin-like" evidence="2">
    <location>
        <begin position="12"/>
        <end position="155"/>
    </location>
</feature>
<keyword evidence="3" id="KW-0560">Oxidoreductase</keyword>
<evidence type="ECO:0000313" key="3">
    <source>
        <dbReference type="EMBL" id="RNF17853.1"/>
    </source>
</evidence>
<dbReference type="Gene3D" id="1.20.990.10">
    <property type="entry name" value="NADPH-cytochrome p450 Reductase, Chain A, domain 3"/>
    <property type="match status" value="1"/>
</dbReference>
<dbReference type="EC" id="1.6.2.4" evidence="3"/>
<keyword evidence="4" id="KW-1185">Reference proteome</keyword>
<dbReference type="PANTHER" id="PTHR19384">
    <property type="entry name" value="NITRIC OXIDE SYNTHASE-RELATED"/>
    <property type="match status" value="1"/>
</dbReference>
<dbReference type="GO" id="GO:0003958">
    <property type="term" value="F:NADPH-hemoprotein reductase activity"/>
    <property type="evidence" value="ECO:0007669"/>
    <property type="project" value="UniProtKB-EC"/>
</dbReference>
<dbReference type="InterPro" id="IPR008254">
    <property type="entry name" value="Flavodoxin/NO_synth"/>
</dbReference>
<dbReference type="SUPFAM" id="SSF52218">
    <property type="entry name" value="Flavoproteins"/>
    <property type="match status" value="1"/>
</dbReference>
<reference evidence="3 4" key="1">
    <citation type="journal article" date="2018" name="BMC Genomics">
        <title>Genomic comparison of Trypanosoma conorhini and Trypanosoma rangeli to Trypanosoma cruzi strains of high and low virulence.</title>
        <authorList>
            <person name="Bradwell K.R."/>
            <person name="Koparde V.N."/>
            <person name="Matveyev A.V."/>
            <person name="Serrano M.G."/>
            <person name="Alves J.M."/>
            <person name="Parikh H."/>
            <person name="Huang B."/>
            <person name="Lee V."/>
            <person name="Espinosa-Alvarez O."/>
            <person name="Ortiz P.A."/>
            <person name="Costa-Martins A.G."/>
            <person name="Teixeira M.M."/>
            <person name="Buck G.A."/>
        </authorList>
    </citation>
    <scope>NUCLEOTIDE SEQUENCE [LARGE SCALE GENOMIC DNA]</scope>
    <source>
        <strain evidence="3 4">025E</strain>
    </source>
</reference>
<dbReference type="RefSeq" id="XP_029228288.1">
    <property type="nucleotide sequence ID" value="XM_029371598.1"/>
</dbReference>
<accession>A0A422PJH0</accession>
<proteinExistence type="predicted"/>
<dbReference type="InterPro" id="IPR029039">
    <property type="entry name" value="Flavoprotein-like_sf"/>
</dbReference>
<organism evidence="3 4">
    <name type="scientific">Trypanosoma conorhini</name>
    <dbReference type="NCBI Taxonomy" id="83891"/>
    <lineage>
        <taxon>Eukaryota</taxon>
        <taxon>Discoba</taxon>
        <taxon>Euglenozoa</taxon>
        <taxon>Kinetoplastea</taxon>
        <taxon>Metakinetoplastina</taxon>
        <taxon>Trypanosomatida</taxon>
        <taxon>Trypanosomatidae</taxon>
        <taxon>Trypanosoma</taxon>
    </lineage>
</organism>
<evidence type="ECO:0000259" key="2">
    <source>
        <dbReference type="PROSITE" id="PS50902"/>
    </source>
</evidence>
<dbReference type="InterPro" id="IPR017938">
    <property type="entry name" value="Riboflavin_synthase-like_b-brl"/>
</dbReference>
<dbReference type="PRINTS" id="PR00369">
    <property type="entry name" value="FLAVODOXIN"/>
</dbReference>
<dbReference type="FunFam" id="3.40.50.360:FF:000045">
    <property type="entry name" value="NADPH-dependent diflavin oxidoreductase 1"/>
    <property type="match status" value="1"/>
</dbReference>
<dbReference type="AlphaFoldDB" id="A0A422PJH0"/>
<dbReference type="EMBL" id="MKKU01000250">
    <property type="protein sequence ID" value="RNF17853.1"/>
    <property type="molecule type" value="Genomic_DNA"/>
</dbReference>
<keyword evidence="1" id="KW-0285">Flavoprotein</keyword>
<protein>
    <submittedName>
        <fullName evidence="3">NADPH-dependent FMN/FAD containing oxidoreductase</fullName>
        <ecNumber evidence="3">1.6.2.4</ecNumber>
    </submittedName>
</protein>
<dbReference type="SUPFAM" id="SSF63380">
    <property type="entry name" value="Riboflavin synthase domain-like"/>
    <property type="match status" value="1"/>
</dbReference>
<dbReference type="GO" id="GO:0050660">
    <property type="term" value="F:flavin adenine dinucleotide binding"/>
    <property type="evidence" value="ECO:0007669"/>
    <property type="project" value="TreeGrafter"/>
</dbReference>
<dbReference type="OrthoDB" id="1856718at2759"/>
<gene>
    <name evidence="3" type="ORF">Tco025E_04689</name>
</gene>
<dbReference type="Pfam" id="PF00258">
    <property type="entry name" value="Flavodoxin_1"/>
    <property type="match status" value="1"/>
</dbReference>
<dbReference type="GO" id="GO:0010181">
    <property type="term" value="F:FMN binding"/>
    <property type="evidence" value="ECO:0007669"/>
    <property type="project" value="InterPro"/>
</dbReference>